<evidence type="ECO:0000313" key="2">
    <source>
        <dbReference type="EMBL" id="AZN30849.1"/>
    </source>
</evidence>
<evidence type="ECO:0000256" key="1">
    <source>
        <dbReference type="SAM" id="Phobius"/>
    </source>
</evidence>
<feature type="transmembrane region" description="Helical" evidence="1">
    <location>
        <begin position="159"/>
        <end position="180"/>
    </location>
</feature>
<accession>A0A3S8ZBI4</accession>
<reference evidence="2 3" key="1">
    <citation type="submission" date="2018-12" db="EMBL/GenBank/DDBJ databases">
        <title>Complete genome sequence of Flaviflexus salsibiostraticola KCTC 33148.</title>
        <authorList>
            <person name="Bae J.-W."/>
        </authorList>
    </citation>
    <scope>NUCLEOTIDE SEQUENCE [LARGE SCALE GENOMIC DNA]</scope>
    <source>
        <strain evidence="2 3">KCTC 33148</strain>
    </source>
</reference>
<keyword evidence="1" id="KW-1133">Transmembrane helix</keyword>
<organism evidence="2 3">
    <name type="scientific">Flaviflexus salsibiostraticola</name>
    <dbReference type="NCBI Taxonomy" id="1282737"/>
    <lineage>
        <taxon>Bacteria</taxon>
        <taxon>Bacillati</taxon>
        <taxon>Actinomycetota</taxon>
        <taxon>Actinomycetes</taxon>
        <taxon>Actinomycetales</taxon>
        <taxon>Actinomycetaceae</taxon>
        <taxon>Flaviflexus</taxon>
    </lineage>
</organism>
<dbReference type="EMBL" id="CP034438">
    <property type="protein sequence ID" value="AZN30849.1"/>
    <property type="molecule type" value="Genomic_DNA"/>
</dbReference>
<dbReference type="OrthoDB" id="3169698at2"/>
<name>A0A3S8ZBI4_9ACTO</name>
<evidence type="ECO:0000313" key="3">
    <source>
        <dbReference type="Proteomes" id="UP000270021"/>
    </source>
</evidence>
<evidence type="ECO:0008006" key="4">
    <source>
        <dbReference type="Google" id="ProtNLM"/>
    </source>
</evidence>
<keyword evidence="1" id="KW-0812">Transmembrane</keyword>
<feature type="transmembrane region" description="Helical" evidence="1">
    <location>
        <begin position="324"/>
        <end position="344"/>
    </location>
</feature>
<feature type="transmembrane region" description="Helical" evidence="1">
    <location>
        <begin position="473"/>
        <end position="493"/>
    </location>
</feature>
<feature type="transmembrane region" description="Helical" evidence="1">
    <location>
        <begin position="276"/>
        <end position="303"/>
    </location>
</feature>
<feature type="transmembrane region" description="Helical" evidence="1">
    <location>
        <begin position="6"/>
        <end position="24"/>
    </location>
</feature>
<feature type="transmembrane region" description="Helical" evidence="1">
    <location>
        <begin position="379"/>
        <end position="399"/>
    </location>
</feature>
<feature type="transmembrane region" description="Helical" evidence="1">
    <location>
        <begin position="31"/>
        <end position="51"/>
    </location>
</feature>
<feature type="transmembrane region" description="Helical" evidence="1">
    <location>
        <begin position="63"/>
        <end position="85"/>
    </location>
</feature>
<feature type="transmembrane region" description="Helical" evidence="1">
    <location>
        <begin position="441"/>
        <end position="461"/>
    </location>
</feature>
<feature type="transmembrane region" description="Helical" evidence="1">
    <location>
        <begin position="97"/>
        <end position="119"/>
    </location>
</feature>
<protein>
    <recommendedName>
        <fullName evidence="4">Beta-carotene 15,15'-monooxygenase</fullName>
    </recommendedName>
</protein>
<dbReference type="KEGG" id="fsl:EJO69_11440"/>
<keyword evidence="3" id="KW-1185">Reference proteome</keyword>
<dbReference type="RefSeq" id="WP_126041953.1">
    <property type="nucleotide sequence ID" value="NZ_CP034438.1"/>
</dbReference>
<dbReference type="InterPro" id="IPR046671">
    <property type="entry name" value="DUF6541"/>
</dbReference>
<keyword evidence="1" id="KW-0472">Membrane</keyword>
<dbReference type="Pfam" id="PF20176">
    <property type="entry name" value="DUF6541"/>
    <property type="match status" value="1"/>
</dbReference>
<feature type="transmembrane region" description="Helical" evidence="1">
    <location>
        <begin position="246"/>
        <end position="264"/>
    </location>
</feature>
<gene>
    <name evidence="2" type="ORF">EJO69_11440</name>
</gene>
<feature type="transmembrane region" description="Helical" evidence="1">
    <location>
        <begin position="219"/>
        <end position="239"/>
    </location>
</feature>
<dbReference type="Proteomes" id="UP000270021">
    <property type="component" value="Chromosome"/>
</dbReference>
<feature type="transmembrane region" description="Helical" evidence="1">
    <location>
        <begin position="406"/>
        <end position="435"/>
    </location>
</feature>
<sequence length="650" mass="68444">MDAPASLLVAGTLVGLLLPGYLLLRGLRIPPIVALGAGPAMLAGALTPLTIRLTGSLATGDGWAVTAWAVAGVMALVGLILWALSPRLAAAEREPSRLLLGVALGALVLSCVITTYQVLDGMGALDVPLQRRDSVSHYNAIAGIFNEWGTVHPLETRGWMVGATGSVSFYPSTFHALAAAIPVSQAVVAGNVLAIVTTLVWIIGLTSLARVLFPGHPGAWIAAPLLTLATLSFPFIPMFRQGQWPFGLALALTPGLLALLVHSVRSRSIPGGLAVILGLAGIISAHPSGAAVFAAVVFAAALVELIERAAARSGRVRRQPVMPLAVALLIFVGGLAGSVIASRVPSVISMGSYSRPQTPALELTGSMVSFGHFSVNEPFPIAPAVGLMVLLIIGSAVAVRHPSRAFFLAGLIFFVFLLLTPLEATIADVTGAFWYGDPERILAVLSMFTILAAALGAGWLAERIAPRVSGDREIVRGGVSLLIVALALSITWLDRHHARADVIVRGNYQASFTSPYFVGGPAWNEGDGEFWETAAGMVGDEAVMTDSASGGVLLPAMVNVRAVPAVTTFSSMPPHGQEAAWMLRDPDPLPADSAACVFLHENDIRWIYLQHARDTRFAASHFRSTLVAPHGELVKKDGPRELWRIDDCWN</sequence>
<feature type="transmembrane region" description="Helical" evidence="1">
    <location>
        <begin position="192"/>
        <end position="213"/>
    </location>
</feature>
<proteinExistence type="predicted"/>
<dbReference type="AlphaFoldDB" id="A0A3S8ZBI4"/>